<sequence>MNPGPQIQFYLFGNELFPITDTLIVGWVSVIIILLGAKYLTSQLSIRPNGKQNIAEFMIELIYQQIEPMLPGEGWRFLPFIATIFIYIGVGNLIGVVPGVTSPTGDLNTTLGLALVVFIVVQYEGMREYGVWGYIKGFAEPVIFLLPINVIGELAKPISHSFRLFGNIVGGGIIITLIYQAAPALIPVPLHAWFGVFVGAIQALIFGMVAIAYISVAKS</sequence>
<evidence type="ECO:0000313" key="25">
    <source>
        <dbReference type="Proteomes" id="UP000295758"/>
    </source>
</evidence>
<dbReference type="HAMAP" id="MF_01393">
    <property type="entry name" value="ATP_synth_a_bact"/>
    <property type="match status" value="1"/>
</dbReference>
<evidence type="ECO:0000313" key="14">
    <source>
        <dbReference type="EMBL" id="SDC12773.1"/>
    </source>
</evidence>
<feature type="transmembrane region" description="Helical" evidence="11">
    <location>
        <begin position="77"/>
        <end position="100"/>
    </location>
</feature>
<evidence type="ECO:0000256" key="5">
    <source>
        <dbReference type="ARBA" id="ARBA00022692"/>
    </source>
</evidence>
<evidence type="ECO:0000256" key="12">
    <source>
        <dbReference type="RuleBase" id="RU000483"/>
    </source>
</evidence>
<dbReference type="GO" id="GO:0046933">
    <property type="term" value="F:proton-transporting ATP synthase activity, rotational mechanism"/>
    <property type="evidence" value="ECO:0007669"/>
    <property type="project" value="UniProtKB-UniRule"/>
</dbReference>
<evidence type="ECO:0000313" key="23">
    <source>
        <dbReference type="Proteomes" id="UP000247389"/>
    </source>
</evidence>
<keyword evidence="5 11" id="KW-0812">Transmembrane</keyword>
<dbReference type="Proteomes" id="UP000198945">
    <property type="component" value="Unassembled WGS sequence"/>
</dbReference>
<feature type="transmembrane region" description="Helical" evidence="11">
    <location>
        <begin position="192"/>
        <end position="216"/>
    </location>
</feature>
<dbReference type="GeneID" id="57012335"/>
<keyword evidence="7 11" id="KW-1133">Transmembrane helix</keyword>
<evidence type="ECO:0000256" key="4">
    <source>
        <dbReference type="ARBA" id="ARBA00022547"/>
    </source>
</evidence>
<dbReference type="NCBIfam" id="TIGR01131">
    <property type="entry name" value="ATP_synt_6_or_A"/>
    <property type="match status" value="1"/>
</dbReference>
<dbReference type="Proteomes" id="UP000324896">
    <property type="component" value="Unassembled WGS sequence"/>
</dbReference>
<feature type="transmembrane region" description="Helical" evidence="11">
    <location>
        <begin position="164"/>
        <end position="186"/>
    </location>
</feature>
<feature type="transmembrane region" description="Helical" evidence="11">
    <location>
        <begin position="107"/>
        <end position="125"/>
    </location>
</feature>
<dbReference type="EMBL" id="FNEH01000006">
    <property type="protein sequence ID" value="SDI43769.1"/>
    <property type="molecule type" value="Genomic_DNA"/>
</dbReference>
<evidence type="ECO:0000313" key="15">
    <source>
        <dbReference type="EMBL" id="SDF23378.1"/>
    </source>
</evidence>
<comment type="subcellular location">
    <subcellularLocation>
        <location evidence="11 12">Cell membrane</location>
        <topology evidence="11 12">Multi-pass membrane protein</topology>
    </subcellularLocation>
    <subcellularLocation>
        <location evidence="1">Membrane</location>
        <topology evidence="1">Multi-pass membrane protein</topology>
    </subcellularLocation>
</comment>
<dbReference type="GO" id="GO:0045259">
    <property type="term" value="C:proton-transporting ATP synthase complex"/>
    <property type="evidence" value="ECO:0007669"/>
    <property type="project" value="UniProtKB-KW"/>
</dbReference>
<accession>A0A1G6J2F3</accession>
<dbReference type="InterPro" id="IPR023011">
    <property type="entry name" value="ATP_synth_F0_asu_AS"/>
</dbReference>
<dbReference type="AlphaFoldDB" id="A0A1G6J2F3"/>
<dbReference type="GO" id="GO:0042777">
    <property type="term" value="P:proton motive force-driven plasma membrane ATP synthesis"/>
    <property type="evidence" value="ECO:0007669"/>
    <property type="project" value="TreeGrafter"/>
</dbReference>
<evidence type="ECO:0000313" key="24">
    <source>
        <dbReference type="Proteomes" id="UP000295472"/>
    </source>
</evidence>
<dbReference type="PANTHER" id="PTHR42823">
    <property type="entry name" value="ATP SYNTHASE SUBUNIT A, CHLOROPLASTIC"/>
    <property type="match status" value="1"/>
</dbReference>
<evidence type="ECO:0000256" key="3">
    <source>
        <dbReference type="ARBA" id="ARBA00022448"/>
    </source>
</evidence>
<keyword evidence="6 11" id="KW-0375">Hydrogen ion transport</keyword>
<feature type="transmembrane region" description="Helical" evidence="11">
    <location>
        <begin position="131"/>
        <end position="152"/>
    </location>
</feature>
<keyword evidence="4 11" id="KW-0138">CF(0)</keyword>
<dbReference type="PROSITE" id="PS00449">
    <property type="entry name" value="ATPASE_A"/>
    <property type="match status" value="1"/>
</dbReference>
<evidence type="ECO:0000313" key="22">
    <source>
        <dbReference type="Proteomes" id="UP000199519"/>
    </source>
</evidence>
<proteinExistence type="inferred from homology"/>
<dbReference type="CDD" id="cd00310">
    <property type="entry name" value="ATP-synt_Fo_a_6"/>
    <property type="match status" value="1"/>
</dbReference>
<dbReference type="Proteomes" id="UP000295472">
    <property type="component" value="Unassembled WGS sequence"/>
</dbReference>
<dbReference type="InterPro" id="IPR000568">
    <property type="entry name" value="ATP_synth_F0_asu"/>
</dbReference>
<keyword evidence="9 11" id="KW-0472">Membrane</keyword>
<dbReference type="EMBL" id="FOHG01000006">
    <property type="protein sequence ID" value="SES79627.1"/>
    <property type="molecule type" value="Genomic_DNA"/>
</dbReference>
<evidence type="ECO:0000256" key="2">
    <source>
        <dbReference type="ARBA" id="ARBA00006810"/>
    </source>
</evidence>
<dbReference type="InterPro" id="IPR045082">
    <property type="entry name" value="ATP_syn_F0_a_bact/chloroplast"/>
</dbReference>
<evidence type="ECO:0000256" key="7">
    <source>
        <dbReference type="ARBA" id="ARBA00022989"/>
    </source>
</evidence>
<dbReference type="Gene3D" id="1.20.120.220">
    <property type="entry name" value="ATP synthase, F0 complex, subunit A"/>
    <property type="match status" value="1"/>
</dbReference>
<evidence type="ECO:0000313" key="20">
    <source>
        <dbReference type="Proteomes" id="UP000198612"/>
    </source>
</evidence>
<dbReference type="EMBL" id="FMYT01000002">
    <property type="protein sequence ID" value="SDC12773.1"/>
    <property type="molecule type" value="Genomic_DNA"/>
</dbReference>
<evidence type="ECO:0000313" key="18">
    <source>
        <dbReference type="EMBL" id="TDS33965.1"/>
    </source>
</evidence>
<dbReference type="Proteomes" id="UP000247389">
    <property type="component" value="Unassembled WGS sequence"/>
</dbReference>
<evidence type="ECO:0000313" key="16">
    <source>
        <dbReference type="EMBL" id="SDI43769.1"/>
    </source>
</evidence>
<evidence type="ECO:0000256" key="10">
    <source>
        <dbReference type="ARBA" id="ARBA00023310"/>
    </source>
</evidence>
<gene>
    <name evidence="11" type="primary">atpB</name>
    <name evidence="18" type="ORF">BY453_103125</name>
    <name evidence="19" type="ORF">C7954_10913</name>
    <name evidence="13" type="ORF">C8C78_10157</name>
    <name evidence="14" type="ORF">SAMN04488597_102155</name>
    <name evidence="15" type="ORF">SAMN04488598_10853</name>
    <name evidence="17" type="ORF">SAMN04515652_10671</name>
    <name evidence="16" type="ORF">SAMN04515654_10667</name>
</gene>
<reference evidence="16 21" key="1">
    <citation type="submission" date="2016-10" db="EMBL/GenBank/DDBJ databases">
        <authorList>
            <person name="de Groot N.N."/>
        </authorList>
    </citation>
    <scope>NUCLEOTIDE SEQUENCE [LARGE SCALE GENOMIC DNA]</scope>
    <source>
        <strain evidence="16 21">WG7</strain>
    </source>
</reference>
<keyword evidence="22" id="KW-1185">Reference proteome</keyword>
<dbReference type="EMBL" id="SOEF01000009">
    <property type="protein sequence ID" value="TDX45217.1"/>
    <property type="molecule type" value="Genomic_DNA"/>
</dbReference>
<reference evidence="18 25" key="3">
    <citation type="submission" date="2019-03" db="EMBL/GenBank/DDBJ databases">
        <title>Deep subsurface shale carbon reservoir microbial communities from Ohio and West Virginia, USA.</title>
        <authorList>
            <person name="Wrighton K."/>
        </authorList>
    </citation>
    <scope>NUCLEOTIDE SEQUENCE [LARGE SCALE GENOMIC DNA]</scope>
    <source>
        <strain evidence="18 25">UTICA-S4D12</strain>
    </source>
</reference>
<dbReference type="RefSeq" id="WP_073158580.1">
    <property type="nucleotide sequence ID" value="NZ_FMYT01000002.1"/>
</dbReference>
<comment type="similarity">
    <text evidence="2 11 12">Belongs to the ATPase A chain family.</text>
</comment>
<dbReference type="InterPro" id="IPR035908">
    <property type="entry name" value="F0_ATP_A_sf"/>
</dbReference>
<dbReference type="Proteomes" id="UP000199519">
    <property type="component" value="Unassembled WGS sequence"/>
</dbReference>
<keyword evidence="8 11" id="KW-0406">Ion transport</keyword>
<name>A0A1G6J2F3_9FIRM</name>
<protein>
    <recommendedName>
        <fullName evidence="11 12">ATP synthase subunit a</fullName>
    </recommendedName>
    <alternativeName>
        <fullName evidence="11">ATP synthase F0 sector subunit a</fullName>
    </alternativeName>
    <alternativeName>
        <fullName evidence="11">F-ATPase subunit 6</fullName>
    </alternativeName>
</protein>
<dbReference type="OrthoDB" id="9789241at2"/>
<reference evidence="20 22" key="2">
    <citation type="submission" date="2016-10" db="EMBL/GenBank/DDBJ databases">
        <authorList>
            <person name="Varghese N."/>
            <person name="Submissions S."/>
        </authorList>
    </citation>
    <scope>NUCLEOTIDE SEQUENCE [LARGE SCALE GENOMIC DNA]</scope>
    <source>
        <strain evidence="14 26">WG10</strain>
        <strain evidence="15 22">WG2</strain>
        <strain evidence="17 20">WG5</strain>
    </source>
</reference>
<keyword evidence="10 11" id="KW-0066">ATP synthesis</keyword>
<keyword evidence="11" id="KW-1003">Cell membrane</keyword>
<comment type="function">
    <text evidence="11 12">Key component of the proton channel; it plays a direct role in the translocation of protons across the membrane.</text>
</comment>
<dbReference type="SUPFAM" id="SSF81336">
    <property type="entry name" value="F1F0 ATP synthase subunit A"/>
    <property type="match status" value="1"/>
</dbReference>
<evidence type="ECO:0000313" key="21">
    <source>
        <dbReference type="Proteomes" id="UP000198945"/>
    </source>
</evidence>
<evidence type="ECO:0000256" key="1">
    <source>
        <dbReference type="ARBA" id="ARBA00004141"/>
    </source>
</evidence>
<dbReference type="GO" id="GO:0005886">
    <property type="term" value="C:plasma membrane"/>
    <property type="evidence" value="ECO:0007669"/>
    <property type="project" value="UniProtKB-SubCell"/>
</dbReference>
<evidence type="ECO:0000313" key="17">
    <source>
        <dbReference type="EMBL" id="SES79627.1"/>
    </source>
</evidence>
<dbReference type="EMBL" id="QICM01000001">
    <property type="protein sequence ID" value="PXV70065.1"/>
    <property type="molecule type" value="Genomic_DNA"/>
</dbReference>
<evidence type="ECO:0000256" key="6">
    <source>
        <dbReference type="ARBA" id="ARBA00022781"/>
    </source>
</evidence>
<dbReference type="Proteomes" id="UP000198612">
    <property type="component" value="Unassembled WGS sequence"/>
</dbReference>
<evidence type="ECO:0000256" key="9">
    <source>
        <dbReference type="ARBA" id="ARBA00023136"/>
    </source>
</evidence>
<evidence type="ECO:0000256" key="11">
    <source>
        <dbReference type="HAMAP-Rule" id="MF_01393"/>
    </source>
</evidence>
<organism evidence="14 26">
    <name type="scientific">Halanaerobium congolense</name>
    <dbReference type="NCBI Taxonomy" id="54121"/>
    <lineage>
        <taxon>Bacteria</taxon>
        <taxon>Bacillati</taxon>
        <taxon>Bacillota</taxon>
        <taxon>Clostridia</taxon>
        <taxon>Halanaerobiales</taxon>
        <taxon>Halanaerobiaceae</taxon>
        <taxon>Halanaerobium</taxon>
    </lineage>
</organism>
<feature type="transmembrane region" description="Helical" evidence="11">
    <location>
        <begin position="16"/>
        <end position="37"/>
    </location>
</feature>
<evidence type="ECO:0000313" key="19">
    <source>
        <dbReference type="EMBL" id="TDX45217.1"/>
    </source>
</evidence>
<dbReference type="PRINTS" id="PR00123">
    <property type="entry name" value="ATPASEA"/>
</dbReference>
<dbReference type="STRING" id="54121.SAMN04515653_10867"/>
<evidence type="ECO:0000313" key="26">
    <source>
        <dbReference type="Proteomes" id="UP000324896"/>
    </source>
</evidence>
<dbReference type="Pfam" id="PF00119">
    <property type="entry name" value="ATP-synt_A"/>
    <property type="match status" value="1"/>
</dbReference>
<evidence type="ECO:0000313" key="13">
    <source>
        <dbReference type="EMBL" id="PXV70065.1"/>
    </source>
</evidence>
<dbReference type="EMBL" id="SOAA01000003">
    <property type="protein sequence ID" value="TDS33965.1"/>
    <property type="molecule type" value="Genomic_DNA"/>
</dbReference>
<dbReference type="Proteomes" id="UP000295758">
    <property type="component" value="Unassembled WGS sequence"/>
</dbReference>
<dbReference type="PANTHER" id="PTHR42823:SF3">
    <property type="entry name" value="ATP SYNTHASE SUBUNIT A, CHLOROPLASTIC"/>
    <property type="match status" value="1"/>
</dbReference>
<reference evidence="19 24" key="4">
    <citation type="submission" date="2019-03" db="EMBL/GenBank/DDBJ databases">
        <title>Subsurface microbial communities from deep shales in Ohio and West Virginia, USA.</title>
        <authorList>
            <person name="Wrighton K."/>
        </authorList>
    </citation>
    <scope>NUCLEOTIDE SEQUENCE [LARGE SCALE GENOMIC DNA]</scope>
    <source>
        <strain evidence="19 24">DSMZ 11287</strain>
        <strain evidence="13 23">MSL28</strain>
    </source>
</reference>
<dbReference type="EMBL" id="FNBJ01000008">
    <property type="protein sequence ID" value="SDF23378.1"/>
    <property type="molecule type" value="Genomic_DNA"/>
</dbReference>
<keyword evidence="3 11" id="KW-0813">Transport</keyword>
<evidence type="ECO:0000256" key="8">
    <source>
        <dbReference type="ARBA" id="ARBA00023065"/>
    </source>
</evidence>